<keyword evidence="6" id="KW-0520">NAD</keyword>
<evidence type="ECO:0000256" key="7">
    <source>
        <dbReference type="RuleBase" id="RU361277"/>
    </source>
</evidence>
<keyword evidence="3 7" id="KW-0479">Metal-binding</keyword>
<keyword evidence="5" id="KW-0560">Oxidoreductase</keyword>
<organism evidence="9 10">
    <name type="scientific">Alloacidobacterium dinghuense</name>
    <dbReference type="NCBI Taxonomy" id="2763107"/>
    <lineage>
        <taxon>Bacteria</taxon>
        <taxon>Pseudomonadati</taxon>
        <taxon>Acidobacteriota</taxon>
        <taxon>Terriglobia</taxon>
        <taxon>Terriglobales</taxon>
        <taxon>Acidobacteriaceae</taxon>
        <taxon>Alloacidobacterium</taxon>
    </lineage>
</organism>
<dbReference type="SUPFAM" id="SSF51735">
    <property type="entry name" value="NAD(P)-binding Rossmann-fold domains"/>
    <property type="match status" value="1"/>
</dbReference>
<dbReference type="RefSeq" id="WP_186742890.1">
    <property type="nucleotide sequence ID" value="NZ_CP060394.1"/>
</dbReference>
<dbReference type="GO" id="GO:0005737">
    <property type="term" value="C:cytoplasm"/>
    <property type="evidence" value="ECO:0007669"/>
    <property type="project" value="TreeGrafter"/>
</dbReference>
<evidence type="ECO:0000256" key="6">
    <source>
        <dbReference type="ARBA" id="ARBA00023027"/>
    </source>
</evidence>
<dbReference type="CDD" id="cd08296">
    <property type="entry name" value="CAD_like"/>
    <property type="match status" value="1"/>
</dbReference>
<dbReference type="InterPro" id="IPR013154">
    <property type="entry name" value="ADH-like_N"/>
</dbReference>
<dbReference type="PROSITE" id="PS00059">
    <property type="entry name" value="ADH_ZINC"/>
    <property type="match status" value="1"/>
</dbReference>
<dbReference type="InterPro" id="IPR036291">
    <property type="entry name" value="NAD(P)-bd_dom_sf"/>
</dbReference>
<evidence type="ECO:0000256" key="3">
    <source>
        <dbReference type="ARBA" id="ARBA00022723"/>
    </source>
</evidence>
<protein>
    <submittedName>
        <fullName evidence="9">Alcohol dehydrogenase catalytic domain-containing protein</fullName>
    </submittedName>
</protein>
<dbReference type="SMART" id="SM00829">
    <property type="entry name" value="PKS_ER"/>
    <property type="match status" value="1"/>
</dbReference>
<evidence type="ECO:0000256" key="2">
    <source>
        <dbReference type="ARBA" id="ARBA00008072"/>
    </source>
</evidence>
<evidence type="ECO:0000313" key="10">
    <source>
        <dbReference type="Proteomes" id="UP000515312"/>
    </source>
</evidence>
<dbReference type="KEGG" id="adin:H7849_23390"/>
<evidence type="ECO:0000256" key="4">
    <source>
        <dbReference type="ARBA" id="ARBA00022833"/>
    </source>
</evidence>
<keyword evidence="4 7" id="KW-0862">Zinc</keyword>
<dbReference type="PANTHER" id="PTHR42940">
    <property type="entry name" value="ALCOHOL DEHYDROGENASE 1-RELATED"/>
    <property type="match status" value="1"/>
</dbReference>
<sequence length="346" mass="35897">MGSTYRAVEVSTPGVLRVVERPISKPAAGQVRLRVEACGVCHSDLATVQGDYPGLKLPRVPGHEVVGRIEEIGPNVSKWKIGQRVGVGFLGGQDGECEPCLRGDFANCLNPVISGITTDGGYAEVMIAEARALASIPDELTSADAAPLLCAGITTFNALRNAGLRAGDLVGIQGIGGLGHLGVQFARRMGFRIVAINNGPEKSDLAKKLGAHFYVDAAAEDVAAALQRMGGAKAILATAPSGKAIAALVPALAVCGKLIVVGVAPDAIEVSSPSLVFGQRSIYGSLTGSAIDTQDTLAFSVLQEVRPMIETLPLDKAPEAFARMMDGKARFRMVLVMKNGAEVSAV</sequence>
<dbReference type="InterPro" id="IPR011032">
    <property type="entry name" value="GroES-like_sf"/>
</dbReference>
<evidence type="ECO:0000256" key="1">
    <source>
        <dbReference type="ARBA" id="ARBA00001947"/>
    </source>
</evidence>
<dbReference type="EMBL" id="CP060394">
    <property type="protein sequence ID" value="QNI31933.1"/>
    <property type="molecule type" value="Genomic_DNA"/>
</dbReference>
<dbReference type="GO" id="GO:0004022">
    <property type="term" value="F:alcohol dehydrogenase (NAD+) activity"/>
    <property type="evidence" value="ECO:0007669"/>
    <property type="project" value="TreeGrafter"/>
</dbReference>
<evidence type="ECO:0000313" key="9">
    <source>
        <dbReference type="EMBL" id="QNI31933.1"/>
    </source>
</evidence>
<comment type="similarity">
    <text evidence="2 7">Belongs to the zinc-containing alcohol dehydrogenase family.</text>
</comment>
<dbReference type="InterPro" id="IPR013149">
    <property type="entry name" value="ADH-like_C"/>
</dbReference>
<comment type="cofactor">
    <cofactor evidence="1 7">
        <name>Zn(2+)</name>
        <dbReference type="ChEBI" id="CHEBI:29105"/>
    </cofactor>
</comment>
<dbReference type="PANTHER" id="PTHR42940:SF7">
    <property type="entry name" value="ALCOHOL DEHYDROGENASE-LIKE N-TERMINAL DOMAIN-CONTAINING PROTEIN"/>
    <property type="match status" value="1"/>
</dbReference>
<dbReference type="Gene3D" id="3.40.50.720">
    <property type="entry name" value="NAD(P)-binding Rossmann-like Domain"/>
    <property type="match status" value="1"/>
</dbReference>
<feature type="domain" description="Enoyl reductase (ER)" evidence="8">
    <location>
        <begin position="11"/>
        <end position="335"/>
    </location>
</feature>
<name>A0A7G8BHB3_9BACT</name>
<dbReference type="Pfam" id="PF00107">
    <property type="entry name" value="ADH_zinc_N"/>
    <property type="match status" value="1"/>
</dbReference>
<proteinExistence type="inferred from homology"/>
<gene>
    <name evidence="9" type="ORF">H7849_23390</name>
</gene>
<accession>A0A7G8BHB3</accession>
<dbReference type="SUPFAM" id="SSF50129">
    <property type="entry name" value="GroES-like"/>
    <property type="match status" value="1"/>
</dbReference>
<reference evidence="9 10" key="1">
    <citation type="submission" date="2020-08" db="EMBL/GenBank/DDBJ databases">
        <title>Edaphobacter telluris sp. nov. and Acidobacterium dinghuensis sp. nov., two acidobacteria isolated from forest soil.</title>
        <authorList>
            <person name="Fu J."/>
            <person name="Qiu L."/>
        </authorList>
    </citation>
    <scope>NUCLEOTIDE SEQUENCE [LARGE SCALE GENOMIC DNA]</scope>
    <source>
        <strain evidence="9">4Y35</strain>
    </source>
</reference>
<dbReference type="Gene3D" id="3.90.180.10">
    <property type="entry name" value="Medium-chain alcohol dehydrogenases, catalytic domain"/>
    <property type="match status" value="1"/>
</dbReference>
<evidence type="ECO:0000256" key="5">
    <source>
        <dbReference type="ARBA" id="ARBA00023002"/>
    </source>
</evidence>
<dbReference type="FunFam" id="3.40.50.720:FF:000039">
    <property type="entry name" value="Alcohol dehydrogenase AdhP"/>
    <property type="match status" value="1"/>
</dbReference>
<keyword evidence="10" id="KW-1185">Reference proteome</keyword>
<dbReference type="AlphaFoldDB" id="A0A7G8BHB3"/>
<dbReference type="InterPro" id="IPR002328">
    <property type="entry name" value="ADH_Zn_CS"/>
</dbReference>
<evidence type="ECO:0000259" key="8">
    <source>
        <dbReference type="SMART" id="SM00829"/>
    </source>
</evidence>
<dbReference type="GO" id="GO:0008270">
    <property type="term" value="F:zinc ion binding"/>
    <property type="evidence" value="ECO:0007669"/>
    <property type="project" value="InterPro"/>
</dbReference>
<dbReference type="InterPro" id="IPR020843">
    <property type="entry name" value="ER"/>
</dbReference>
<dbReference type="Proteomes" id="UP000515312">
    <property type="component" value="Chromosome"/>
</dbReference>
<dbReference type="Pfam" id="PF08240">
    <property type="entry name" value="ADH_N"/>
    <property type="match status" value="1"/>
</dbReference>